<accession>A0A2G5TTS8</accession>
<proteinExistence type="predicted"/>
<keyword evidence="2" id="KW-1185">Reference proteome</keyword>
<organism evidence="1 2">
    <name type="scientific">Caenorhabditis nigoni</name>
    <dbReference type="NCBI Taxonomy" id="1611254"/>
    <lineage>
        <taxon>Eukaryota</taxon>
        <taxon>Metazoa</taxon>
        <taxon>Ecdysozoa</taxon>
        <taxon>Nematoda</taxon>
        <taxon>Chromadorea</taxon>
        <taxon>Rhabditida</taxon>
        <taxon>Rhabditina</taxon>
        <taxon>Rhabditomorpha</taxon>
        <taxon>Rhabditoidea</taxon>
        <taxon>Rhabditidae</taxon>
        <taxon>Peloderinae</taxon>
        <taxon>Caenorhabditis</taxon>
    </lineage>
</organism>
<comment type="caution">
    <text evidence="1">The sequence shown here is derived from an EMBL/GenBank/DDBJ whole genome shotgun (WGS) entry which is preliminary data.</text>
</comment>
<evidence type="ECO:0000313" key="2">
    <source>
        <dbReference type="Proteomes" id="UP000230233"/>
    </source>
</evidence>
<reference evidence="2" key="1">
    <citation type="submission" date="2017-10" db="EMBL/GenBank/DDBJ databases">
        <title>Rapid genome shrinkage in a self-fertile nematode reveals novel sperm competition proteins.</title>
        <authorList>
            <person name="Yin D."/>
            <person name="Schwarz E.M."/>
            <person name="Thomas C.G."/>
            <person name="Felde R.L."/>
            <person name="Korf I.F."/>
            <person name="Cutter A.D."/>
            <person name="Schartner C.M."/>
            <person name="Ralston E.J."/>
            <person name="Meyer B.J."/>
            <person name="Haag E.S."/>
        </authorList>
    </citation>
    <scope>NUCLEOTIDE SEQUENCE [LARGE SCALE GENOMIC DNA]</scope>
    <source>
        <strain evidence="2">JU1422</strain>
    </source>
</reference>
<dbReference type="AlphaFoldDB" id="A0A2G5TTS8"/>
<sequence>MDVHSFLNMIVPDWRNQRISVTNEHLLAYGPVLFYSGPQKILRQAVIQLSPHSSHFVFGPNRKSVWEHYQWRWGVNVHAKDEKICCCFSMTLLRKDVDPSLMCCVSLFL</sequence>
<name>A0A2G5TTS8_9PELO</name>
<evidence type="ECO:0000313" key="1">
    <source>
        <dbReference type="EMBL" id="PIC30710.1"/>
    </source>
</evidence>
<dbReference type="Proteomes" id="UP000230233">
    <property type="component" value="Chromosome V"/>
</dbReference>
<dbReference type="EMBL" id="PDUG01000005">
    <property type="protein sequence ID" value="PIC30710.1"/>
    <property type="molecule type" value="Genomic_DNA"/>
</dbReference>
<protein>
    <submittedName>
        <fullName evidence="1">Uncharacterized protein</fullName>
    </submittedName>
</protein>
<gene>
    <name evidence="1" type="primary">Cnig_chr_V.g21861</name>
    <name evidence="1" type="ORF">B9Z55_021861</name>
</gene>